<proteinExistence type="predicted"/>
<evidence type="ECO:0000313" key="2">
    <source>
        <dbReference type="Proteomes" id="UP000002872"/>
    </source>
</evidence>
<name>I3EIK2_NEMP3</name>
<dbReference type="OrthoDB" id="2188362at2759"/>
<dbReference type="HOGENOM" id="CLU_1277928_0_0_1"/>
<dbReference type="EMBL" id="GL870877">
    <property type="protein sequence ID" value="EIJ89049.1"/>
    <property type="molecule type" value="Genomic_DNA"/>
</dbReference>
<organism evidence="1 2">
    <name type="scientific">Nematocida parisii (strain ERTm3)</name>
    <name type="common">Nematode killer fungus</name>
    <dbReference type="NCBI Taxonomy" id="935791"/>
    <lineage>
        <taxon>Eukaryota</taxon>
        <taxon>Fungi</taxon>
        <taxon>Fungi incertae sedis</taxon>
        <taxon>Microsporidia</taxon>
        <taxon>Nematocida</taxon>
    </lineage>
</organism>
<gene>
    <name evidence="1" type="ORF">NEQG_00868</name>
</gene>
<sequence length="216" mass="25592">MGKRSKNAAAFDEIIQKYERSPAECTDNSRHRIISNEQSICYNHILGICPRTELRQNYKKPCIFYHVPLEEKEPSVFLDIFNDFPQRVKYFQNKSHLIHCMNKLKDEIKEILSSLIAVKHQPPPEVLEYNTLNEEYSIFIINGYKKMAAYTKTQLRLLEDKNAKAGVSMIRCKECPQSLPWVESEREKHYTGRVHLAYHRMQQYIQKYYSKQNSII</sequence>
<keyword evidence="2" id="KW-1185">Reference proteome</keyword>
<dbReference type="Proteomes" id="UP000002872">
    <property type="component" value="Unassembled WGS sequence"/>
</dbReference>
<dbReference type="OMA" id="MIRCKEC"/>
<dbReference type="InParanoid" id="I3EIK2"/>
<dbReference type="AlphaFoldDB" id="I3EIK2"/>
<evidence type="ECO:0000313" key="1">
    <source>
        <dbReference type="EMBL" id="EIJ89049.1"/>
    </source>
</evidence>
<dbReference type="VEuPathDB" id="MicrosporidiaDB:NEQG_00868"/>
<protein>
    <submittedName>
        <fullName evidence="1">Uncharacterized protein</fullName>
    </submittedName>
</protein>
<reference evidence="1" key="1">
    <citation type="submission" date="2011-01" db="EMBL/GenBank/DDBJ databases">
        <title>The Genome Sequence of Nematocida parisii strain ERTm3.</title>
        <authorList>
            <consortium name="The Broad Institute Genome Sequencing Platform"/>
            <consortium name="The Broad Institute Genome Sequencing Center for Infectious Disease"/>
            <person name="Cuomo C."/>
            <person name="Troemel E."/>
            <person name="Young S.K."/>
            <person name="Zeng Q."/>
            <person name="Gargeya S."/>
            <person name="Fitzgerald M."/>
            <person name="Haas B."/>
            <person name="Abouelleil A."/>
            <person name="Alvarado L."/>
            <person name="Arachchi H.M."/>
            <person name="Berlin A."/>
            <person name="Chapman S.B."/>
            <person name="Gearin G."/>
            <person name="Goldberg J."/>
            <person name="Griggs A."/>
            <person name="Gujja S."/>
            <person name="Hansen M."/>
            <person name="Heiman D."/>
            <person name="Howarth C."/>
            <person name="Larimer J."/>
            <person name="Lui A."/>
            <person name="MacDonald P.J.P."/>
            <person name="McCowen C."/>
            <person name="Montmayeur A."/>
            <person name="Murphy C."/>
            <person name="Neiman D."/>
            <person name="Pearson M."/>
            <person name="Priest M."/>
            <person name="Roberts A."/>
            <person name="Saif S."/>
            <person name="Shea T."/>
            <person name="Sisk P."/>
            <person name="Stolte C."/>
            <person name="Sykes S."/>
            <person name="Wortman J."/>
            <person name="Nusbaum C."/>
            <person name="Birren B."/>
        </authorList>
    </citation>
    <scope>NUCLEOTIDE SEQUENCE</scope>
    <source>
        <strain evidence="1">ERTm3</strain>
    </source>
</reference>
<accession>I3EIK2</accession>